<reference evidence="13" key="3">
    <citation type="submission" date="2025-08" db="UniProtKB">
        <authorList>
            <consortium name="Ensembl"/>
        </authorList>
    </citation>
    <scope>IDENTIFICATION</scope>
</reference>
<evidence type="ECO:0000256" key="6">
    <source>
        <dbReference type="ARBA" id="ARBA00023136"/>
    </source>
</evidence>
<feature type="domain" description="Ig-like" evidence="12">
    <location>
        <begin position="14"/>
        <end position="93"/>
    </location>
</feature>
<dbReference type="GO" id="GO:0007166">
    <property type="term" value="P:cell surface receptor signaling pathway"/>
    <property type="evidence" value="ECO:0007669"/>
    <property type="project" value="TreeGrafter"/>
</dbReference>
<dbReference type="GO" id="GO:0042130">
    <property type="term" value="P:negative regulation of T cell proliferation"/>
    <property type="evidence" value="ECO:0007669"/>
    <property type="project" value="TreeGrafter"/>
</dbReference>
<keyword evidence="7" id="KW-1015">Disulfide bond</keyword>
<comment type="subcellular location">
    <subcellularLocation>
        <location evidence="1">Cell membrane</location>
        <topology evidence="1">Single-pass type I membrane protein</topology>
    </subcellularLocation>
</comment>
<evidence type="ECO:0000256" key="11">
    <source>
        <dbReference type="SAM" id="SignalP"/>
    </source>
</evidence>
<evidence type="ECO:0000256" key="9">
    <source>
        <dbReference type="ARBA" id="ARBA00023180"/>
    </source>
</evidence>
<evidence type="ECO:0000256" key="1">
    <source>
        <dbReference type="ARBA" id="ARBA00004251"/>
    </source>
</evidence>
<dbReference type="Ensembl" id="ENSAMXT00000042548.1">
    <property type="protein sequence ID" value="ENSAMXP00000030358.1"/>
    <property type="gene ID" value="ENSAMXG00000030229.1"/>
</dbReference>
<protein>
    <recommendedName>
        <fullName evidence="12">Ig-like domain-containing protein</fullName>
    </recommendedName>
</protein>
<sequence>CRCWIFGVLLRILVILKCVNKSLQDTVRVFWRHRDSKTVYNIINGTEKLGEQEAAFRGNFSIRLNNVMMSDSGPYSCFIPQLTHHTKLQLNVKGVYALLKFNLFFFTSSLHLIIFSASIQIKNI</sequence>
<dbReference type="Bgee" id="ENSAMXG00000030229">
    <property type="expression patterns" value="Expressed in zone of skin and 10 other cell types or tissues"/>
</dbReference>
<dbReference type="InterPro" id="IPR013783">
    <property type="entry name" value="Ig-like_fold"/>
</dbReference>
<dbReference type="Proteomes" id="UP000018467">
    <property type="component" value="Unassembled WGS sequence"/>
</dbReference>
<dbReference type="AlphaFoldDB" id="A0A3B1IK69"/>
<feature type="chain" id="PRO_5017249264" description="Ig-like domain-containing protein" evidence="11">
    <location>
        <begin position="25"/>
        <end position="124"/>
    </location>
</feature>
<evidence type="ECO:0000256" key="5">
    <source>
        <dbReference type="ARBA" id="ARBA00022989"/>
    </source>
</evidence>
<name>A0A3B1IK69_ASTMX</name>
<dbReference type="GeneTree" id="ENSGT00940000175800"/>
<dbReference type="PANTHER" id="PTHR25466:SF14">
    <property type="entry name" value="BUTYROPHILIN SUBFAMILY 2 MEMBER A2-LIKE-RELATED"/>
    <property type="match status" value="1"/>
</dbReference>
<keyword evidence="6" id="KW-0472">Membrane</keyword>
<keyword evidence="4 11" id="KW-0732">Signal</keyword>
<keyword evidence="8" id="KW-0675">Receptor</keyword>
<evidence type="ECO:0000313" key="14">
    <source>
        <dbReference type="Proteomes" id="UP000018467"/>
    </source>
</evidence>
<evidence type="ECO:0000259" key="12">
    <source>
        <dbReference type="PROSITE" id="PS50835"/>
    </source>
</evidence>
<keyword evidence="9" id="KW-0325">Glycoprotein</keyword>
<reference evidence="13" key="4">
    <citation type="submission" date="2025-09" db="UniProtKB">
        <authorList>
            <consortium name="Ensembl"/>
        </authorList>
    </citation>
    <scope>IDENTIFICATION</scope>
</reference>
<accession>A0A3B1IK69</accession>
<dbReference type="InterPro" id="IPR036179">
    <property type="entry name" value="Ig-like_dom_sf"/>
</dbReference>
<reference evidence="14" key="2">
    <citation type="journal article" date="2014" name="Nat. Commun.">
        <title>The cavefish genome reveals candidate genes for eye loss.</title>
        <authorList>
            <person name="McGaugh S.E."/>
            <person name="Gross J.B."/>
            <person name="Aken B."/>
            <person name="Blin M."/>
            <person name="Borowsky R."/>
            <person name="Chalopin D."/>
            <person name="Hinaux H."/>
            <person name="Jeffery W.R."/>
            <person name="Keene A."/>
            <person name="Ma L."/>
            <person name="Minx P."/>
            <person name="Murphy D."/>
            <person name="O'Quin K.E."/>
            <person name="Retaux S."/>
            <person name="Rohner N."/>
            <person name="Searle S.M."/>
            <person name="Stahl B.A."/>
            <person name="Tabin C."/>
            <person name="Volff J.N."/>
            <person name="Yoshizawa M."/>
            <person name="Warren W.C."/>
        </authorList>
    </citation>
    <scope>NUCLEOTIDE SEQUENCE [LARGE SCALE GENOMIC DNA]</scope>
    <source>
        <strain evidence="14">female</strain>
    </source>
</reference>
<dbReference type="Gene3D" id="2.60.40.10">
    <property type="entry name" value="Immunoglobulins"/>
    <property type="match status" value="1"/>
</dbReference>
<keyword evidence="10" id="KW-0393">Immunoglobulin domain</keyword>
<dbReference type="PROSITE" id="PS50835">
    <property type="entry name" value="IG_LIKE"/>
    <property type="match status" value="1"/>
</dbReference>
<evidence type="ECO:0000256" key="4">
    <source>
        <dbReference type="ARBA" id="ARBA00022729"/>
    </source>
</evidence>
<dbReference type="GO" id="GO:0031295">
    <property type="term" value="P:T cell costimulation"/>
    <property type="evidence" value="ECO:0007669"/>
    <property type="project" value="TreeGrafter"/>
</dbReference>
<dbReference type="GO" id="GO:0042102">
    <property type="term" value="P:positive regulation of T cell proliferation"/>
    <property type="evidence" value="ECO:0007669"/>
    <property type="project" value="TreeGrafter"/>
</dbReference>
<keyword evidence="5" id="KW-1133">Transmembrane helix</keyword>
<dbReference type="GO" id="GO:0009897">
    <property type="term" value="C:external side of plasma membrane"/>
    <property type="evidence" value="ECO:0007669"/>
    <property type="project" value="TreeGrafter"/>
</dbReference>
<keyword evidence="14" id="KW-1185">Reference proteome</keyword>
<evidence type="ECO:0000256" key="10">
    <source>
        <dbReference type="ARBA" id="ARBA00023319"/>
    </source>
</evidence>
<evidence type="ECO:0000256" key="3">
    <source>
        <dbReference type="ARBA" id="ARBA00022692"/>
    </source>
</evidence>
<evidence type="ECO:0000256" key="8">
    <source>
        <dbReference type="ARBA" id="ARBA00023170"/>
    </source>
</evidence>
<dbReference type="SUPFAM" id="SSF48726">
    <property type="entry name" value="Immunoglobulin"/>
    <property type="match status" value="1"/>
</dbReference>
<dbReference type="GO" id="GO:0071222">
    <property type="term" value="P:cellular response to lipopolysaccharide"/>
    <property type="evidence" value="ECO:0007669"/>
    <property type="project" value="TreeGrafter"/>
</dbReference>
<dbReference type="InParanoid" id="A0A3B1IK69"/>
<reference evidence="14" key="1">
    <citation type="submission" date="2013-03" db="EMBL/GenBank/DDBJ databases">
        <authorList>
            <person name="Jeffery W."/>
            <person name="Warren W."/>
            <person name="Wilson R.K."/>
        </authorList>
    </citation>
    <scope>NUCLEOTIDE SEQUENCE</scope>
    <source>
        <strain evidence="14">female</strain>
    </source>
</reference>
<dbReference type="InterPro" id="IPR007110">
    <property type="entry name" value="Ig-like_dom"/>
</dbReference>
<keyword evidence="2" id="KW-1003">Cell membrane</keyword>
<organism evidence="13 14">
    <name type="scientific">Astyanax mexicanus</name>
    <name type="common">Blind cave fish</name>
    <name type="synonym">Astyanax fasciatus mexicanus</name>
    <dbReference type="NCBI Taxonomy" id="7994"/>
    <lineage>
        <taxon>Eukaryota</taxon>
        <taxon>Metazoa</taxon>
        <taxon>Chordata</taxon>
        <taxon>Craniata</taxon>
        <taxon>Vertebrata</taxon>
        <taxon>Euteleostomi</taxon>
        <taxon>Actinopterygii</taxon>
        <taxon>Neopterygii</taxon>
        <taxon>Teleostei</taxon>
        <taxon>Ostariophysi</taxon>
        <taxon>Characiformes</taxon>
        <taxon>Characoidei</taxon>
        <taxon>Acestrorhamphidae</taxon>
        <taxon>Acestrorhamphinae</taxon>
        <taxon>Astyanax</taxon>
    </lineage>
</organism>
<dbReference type="PANTHER" id="PTHR25466">
    <property type="entry name" value="T-LYMPHOCYTE ACTIVATION ANTIGEN"/>
    <property type="match status" value="1"/>
</dbReference>
<proteinExistence type="predicted"/>
<evidence type="ECO:0000256" key="2">
    <source>
        <dbReference type="ARBA" id="ARBA00022475"/>
    </source>
</evidence>
<evidence type="ECO:0000313" key="13">
    <source>
        <dbReference type="Ensembl" id="ENSAMXP00000030358.1"/>
    </source>
</evidence>
<evidence type="ECO:0000256" key="7">
    <source>
        <dbReference type="ARBA" id="ARBA00023157"/>
    </source>
</evidence>
<keyword evidence="3" id="KW-0812">Transmembrane</keyword>
<dbReference type="InterPro" id="IPR051713">
    <property type="entry name" value="T-cell_Activation_Regulation"/>
</dbReference>
<dbReference type="GO" id="GO:0006955">
    <property type="term" value="P:immune response"/>
    <property type="evidence" value="ECO:0007669"/>
    <property type="project" value="TreeGrafter"/>
</dbReference>
<feature type="signal peptide" evidence="11">
    <location>
        <begin position="1"/>
        <end position="24"/>
    </location>
</feature>